<dbReference type="KEGG" id="sfer:NCTC12278_00276"/>
<dbReference type="InterPro" id="IPR002871">
    <property type="entry name" value="NIF_FeS_clus_asmbl_NifU_N"/>
</dbReference>
<dbReference type="NCBIfam" id="TIGR01994">
    <property type="entry name" value="SUF_scaf_2"/>
    <property type="match status" value="1"/>
</dbReference>
<evidence type="ECO:0000313" key="3">
    <source>
        <dbReference type="EMBL" id="SQF39320.1"/>
    </source>
</evidence>
<feature type="domain" description="NIF system FeS cluster assembly NifU N-terminal" evidence="2">
    <location>
        <begin position="10"/>
        <end position="127"/>
    </location>
</feature>
<keyword evidence="4" id="KW-1185">Reference proteome</keyword>
<dbReference type="FunFam" id="3.90.1010.10:FF:000002">
    <property type="entry name" value="Iron-sulfur cluster assembly scaffold protein NifU"/>
    <property type="match status" value="1"/>
</dbReference>
<evidence type="ECO:0000313" key="4">
    <source>
        <dbReference type="Proteomes" id="UP000249495"/>
    </source>
</evidence>
<dbReference type="PANTHER" id="PTHR10093">
    <property type="entry name" value="IRON-SULFUR CLUSTER ASSEMBLY ENZYME NIFU HOMOLOG"/>
    <property type="match status" value="1"/>
</dbReference>
<dbReference type="EMBL" id="LS483343">
    <property type="protein sequence ID" value="SQF39320.1"/>
    <property type="molecule type" value="Genomic_DNA"/>
</dbReference>
<dbReference type="OrthoDB" id="9804157at2"/>
<dbReference type="STRING" id="1123303.GCA_000372425_01444"/>
<dbReference type="Proteomes" id="UP000249495">
    <property type="component" value="Chromosome 1"/>
</dbReference>
<dbReference type="GO" id="GO:0005506">
    <property type="term" value="F:iron ion binding"/>
    <property type="evidence" value="ECO:0007669"/>
    <property type="project" value="InterPro"/>
</dbReference>
<reference evidence="3 4" key="1">
    <citation type="submission" date="2018-06" db="EMBL/GenBank/DDBJ databases">
        <authorList>
            <consortium name="Pathogen Informatics"/>
            <person name="Doyle S."/>
        </authorList>
    </citation>
    <scope>NUCLEOTIDE SEQUENCE [LARGE SCALE GENOMIC DNA]</scope>
    <source>
        <strain evidence="3 4">NCTC12278</strain>
    </source>
</reference>
<sequence>MALSKLDSLYMAVVADHSKNPHHHGVLQGADQVSLNNPTCGDVIHLSVAFDGDIISDIAFAGDGCTISTASSSMMTDLVKGKSSKQALELADIFSKMVQGETDDRQKELGDAAFLAGVSKFPQRIKCSTLAWNALKKVIENRKENNG</sequence>
<dbReference type="SUPFAM" id="SSF82649">
    <property type="entry name" value="SufE/NifU"/>
    <property type="match status" value="1"/>
</dbReference>
<dbReference type="GO" id="GO:0051536">
    <property type="term" value="F:iron-sulfur cluster binding"/>
    <property type="evidence" value="ECO:0007669"/>
    <property type="project" value="InterPro"/>
</dbReference>
<dbReference type="Pfam" id="PF01592">
    <property type="entry name" value="NifU_N"/>
    <property type="match status" value="1"/>
</dbReference>
<organism evidence="3 4">
    <name type="scientific">Streptococcus ferus</name>
    <dbReference type="NCBI Taxonomy" id="1345"/>
    <lineage>
        <taxon>Bacteria</taxon>
        <taxon>Bacillati</taxon>
        <taxon>Bacillota</taxon>
        <taxon>Bacilli</taxon>
        <taxon>Lactobacillales</taxon>
        <taxon>Streptococcaceae</taxon>
        <taxon>Streptococcus</taxon>
    </lineage>
</organism>
<dbReference type="RefSeq" id="WP_018030765.1">
    <property type="nucleotide sequence ID" value="NZ_CAMCCF010000009.1"/>
</dbReference>
<dbReference type="CDD" id="cd06664">
    <property type="entry name" value="IscU_like"/>
    <property type="match status" value="1"/>
</dbReference>
<name>A0A2X3VD19_9STRE</name>
<gene>
    <name evidence="3" type="primary">nifU</name>
    <name evidence="3" type="ORF">NCTC12278_00276</name>
</gene>
<evidence type="ECO:0000256" key="1">
    <source>
        <dbReference type="ARBA" id="ARBA00006420"/>
    </source>
</evidence>
<comment type="similarity">
    <text evidence="1">Belongs to the NifU family.</text>
</comment>
<dbReference type="Gene3D" id="3.90.1010.10">
    <property type="match status" value="1"/>
</dbReference>
<evidence type="ECO:0000259" key="2">
    <source>
        <dbReference type="Pfam" id="PF01592"/>
    </source>
</evidence>
<dbReference type="GO" id="GO:0016226">
    <property type="term" value="P:iron-sulfur cluster assembly"/>
    <property type="evidence" value="ECO:0007669"/>
    <property type="project" value="InterPro"/>
</dbReference>
<protein>
    <submittedName>
        <fullName evidence="3">Nitrogen fixation-like protein, NifU</fullName>
    </submittedName>
</protein>
<accession>A0A2X3VD19</accession>
<proteinExistence type="inferred from homology"/>
<dbReference type="AlphaFoldDB" id="A0A2X3VD19"/>